<dbReference type="PROSITE" id="PS50157">
    <property type="entry name" value="ZINC_FINGER_C2H2_2"/>
    <property type="match status" value="2"/>
</dbReference>
<accession>A0A8H7QNU9</accession>
<keyword evidence="14" id="KW-1185">Reference proteome</keyword>
<dbReference type="Gene3D" id="3.30.160.60">
    <property type="entry name" value="Classic Zinc Finger"/>
    <property type="match status" value="2"/>
</dbReference>
<keyword evidence="3" id="KW-0677">Repeat</keyword>
<keyword evidence="2" id="KW-0479">Metal-binding</keyword>
<evidence type="ECO:0000256" key="1">
    <source>
        <dbReference type="ARBA" id="ARBA00004123"/>
    </source>
</evidence>
<dbReference type="SMART" id="SM00355">
    <property type="entry name" value="ZnF_C2H2"/>
    <property type="match status" value="2"/>
</dbReference>
<gene>
    <name evidence="13" type="ORF">INT47_002827</name>
</gene>
<sequence length="177" mass="20112">MNNQGEHKPSLPSIKDLLEGGPGLLDYSKKSKIHSHRRHASEHTLSNNAYLPLQMQSLSLGKPSRERTHSRSYSDLTPRPPTIITRPSSPTTPTSPIPDEEEEEEEPGKYVCPYCDKAFTRPSSLRTHTYSHTGEKPFKCTEPACGRKFSVQSNLRRHLRIHRLNKPSTLFKSKNIK</sequence>
<name>A0A8H7QNU9_9FUNG</name>
<evidence type="ECO:0000259" key="12">
    <source>
        <dbReference type="PROSITE" id="PS50157"/>
    </source>
</evidence>
<dbReference type="PANTHER" id="PTHR23233:SF84">
    <property type="entry name" value="FI23031P1"/>
    <property type="match status" value="1"/>
</dbReference>
<dbReference type="GO" id="GO:0008270">
    <property type="term" value="F:zinc ion binding"/>
    <property type="evidence" value="ECO:0007669"/>
    <property type="project" value="UniProtKB-KW"/>
</dbReference>
<keyword evidence="4 10" id="KW-0863">Zinc-finger</keyword>
<comment type="subcellular location">
    <subcellularLocation>
        <location evidence="1">Nucleus</location>
    </subcellularLocation>
</comment>
<dbReference type="EMBL" id="JAEPRD010000182">
    <property type="protein sequence ID" value="KAG2194971.1"/>
    <property type="molecule type" value="Genomic_DNA"/>
</dbReference>
<organism evidence="13 14">
    <name type="scientific">Mucor saturninus</name>
    <dbReference type="NCBI Taxonomy" id="64648"/>
    <lineage>
        <taxon>Eukaryota</taxon>
        <taxon>Fungi</taxon>
        <taxon>Fungi incertae sedis</taxon>
        <taxon>Mucoromycota</taxon>
        <taxon>Mucoromycotina</taxon>
        <taxon>Mucoromycetes</taxon>
        <taxon>Mucorales</taxon>
        <taxon>Mucorineae</taxon>
        <taxon>Mucoraceae</taxon>
        <taxon>Mucor</taxon>
    </lineage>
</organism>
<dbReference type="Pfam" id="PF00096">
    <property type="entry name" value="zf-C2H2"/>
    <property type="match status" value="2"/>
</dbReference>
<reference evidence="13" key="1">
    <citation type="submission" date="2020-12" db="EMBL/GenBank/DDBJ databases">
        <title>Metabolic potential, ecology and presence of endohyphal bacteria is reflected in genomic diversity of Mucoromycotina.</title>
        <authorList>
            <person name="Muszewska A."/>
            <person name="Okrasinska A."/>
            <person name="Steczkiewicz K."/>
            <person name="Drgas O."/>
            <person name="Orlowska M."/>
            <person name="Perlinska-Lenart U."/>
            <person name="Aleksandrzak-Piekarczyk T."/>
            <person name="Szatraj K."/>
            <person name="Zielenkiewicz U."/>
            <person name="Pilsyk S."/>
            <person name="Malc E."/>
            <person name="Mieczkowski P."/>
            <person name="Kruszewska J.S."/>
            <person name="Biernat P."/>
            <person name="Pawlowska J."/>
        </authorList>
    </citation>
    <scope>NUCLEOTIDE SEQUENCE</scope>
    <source>
        <strain evidence="13">WA0000017839</strain>
    </source>
</reference>
<dbReference type="FunFam" id="3.30.160.60:FF:000744">
    <property type="entry name" value="zinc finger E-box-binding homeobox 1"/>
    <property type="match status" value="1"/>
</dbReference>
<dbReference type="AlphaFoldDB" id="A0A8H7QNU9"/>
<dbReference type="InterPro" id="IPR013087">
    <property type="entry name" value="Znf_C2H2_type"/>
</dbReference>
<keyword evidence="7" id="KW-0804">Transcription</keyword>
<evidence type="ECO:0000256" key="11">
    <source>
        <dbReference type="SAM" id="MobiDB-lite"/>
    </source>
</evidence>
<feature type="region of interest" description="Disordered" evidence="11">
    <location>
        <begin position="1"/>
        <end position="108"/>
    </location>
</feature>
<feature type="compositionally biased region" description="Low complexity" evidence="11">
    <location>
        <begin position="82"/>
        <end position="94"/>
    </location>
</feature>
<evidence type="ECO:0000256" key="9">
    <source>
        <dbReference type="ARBA" id="ARBA00038474"/>
    </source>
</evidence>
<evidence type="ECO:0000313" key="13">
    <source>
        <dbReference type="EMBL" id="KAG2194971.1"/>
    </source>
</evidence>
<protein>
    <recommendedName>
        <fullName evidence="12">C2H2-type domain-containing protein</fullName>
    </recommendedName>
</protein>
<keyword evidence="8" id="KW-0539">Nucleus</keyword>
<feature type="compositionally biased region" description="Basic residues" evidence="11">
    <location>
        <begin position="30"/>
        <end position="40"/>
    </location>
</feature>
<evidence type="ECO:0000256" key="7">
    <source>
        <dbReference type="ARBA" id="ARBA00023163"/>
    </source>
</evidence>
<dbReference type="PROSITE" id="PS00028">
    <property type="entry name" value="ZINC_FINGER_C2H2_1"/>
    <property type="match status" value="2"/>
</dbReference>
<evidence type="ECO:0000256" key="6">
    <source>
        <dbReference type="ARBA" id="ARBA00023015"/>
    </source>
</evidence>
<dbReference type="FunFam" id="3.30.160.60:FF:000358">
    <property type="entry name" value="zinc finger protein 24"/>
    <property type="match status" value="1"/>
</dbReference>
<feature type="domain" description="C2H2-type" evidence="12">
    <location>
        <begin position="138"/>
        <end position="167"/>
    </location>
</feature>
<feature type="compositionally biased region" description="Polar residues" evidence="11">
    <location>
        <begin position="43"/>
        <end position="59"/>
    </location>
</feature>
<proteinExistence type="inferred from homology"/>
<comment type="caution">
    <text evidence="13">The sequence shown here is derived from an EMBL/GenBank/DDBJ whole genome shotgun (WGS) entry which is preliminary data.</text>
</comment>
<dbReference type="InterPro" id="IPR051565">
    <property type="entry name" value="Sal_C2H2-zinc-finger"/>
</dbReference>
<evidence type="ECO:0000256" key="10">
    <source>
        <dbReference type="PROSITE-ProRule" id="PRU00042"/>
    </source>
</evidence>
<evidence type="ECO:0000256" key="3">
    <source>
        <dbReference type="ARBA" id="ARBA00022737"/>
    </source>
</evidence>
<dbReference type="GO" id="GO:0005634">
    <property type="term" value="C:nucleus"/>
    <property type="evidence" value="ECO:0007669"/>
    <property type="project" value="UniProtKB-SubCell"/>
</dbReference>
<evidence type="ECO:0000256" key="4">
    <source>
        <dbReference type="ARBA" id="ARBA00022771"/>
    </source>
</evidence>
<evidence type="ECO:0000256" key="8">
    <source>
        <dbReference type="ARBA" id="ARBA00023242"/>
    </source>
</evidence>
<dbReference type="Proteomes" id="UP000603453">
    <property type="component" value="Unassembled WGS sequence"/>
</dbReference>
<dbReference type="InterPro" id="IPR036236">
    <property type="entry name" value="Znf_C2H2_sf"/>
</dbReference>
<evidence type="ECO:0000256" key="5">
    <source>
        <dbReference type="ARBA" id="ARBA00022833"/>
    </source>
</evidence>
<dbReference type="GO" id="GO:0000981">
    <property type="term" value="F:DNA-binding transcription factor activity, RNA polymerase II-specific"/>
    <property type="evidence" value="ECO:0007669"/>
    <property type="project" value="TreeGrafter"/>
</dbReference>
<evidence type="ECO:0000256" key="2">
    <source>
        <dbReference type="ARBA" id="ARBA00022723"/>
    </source>
</evidence>
<dbReference type="PANTHER" id="PTHR23233">
    <property type="entry name" value="SAL-LIKE PROTEIN"/>
    <property type="match status" value="1"/>
</dbReference>
<keyword evidence="6" id="KW-0805">Transcription regulation</keyword>
<dbReference type="GO" id="GO:0000978">
    <property type="term" value="F:RNA polymerase II cis-regulatory region sequence-specific DNA binding"/>
    <property type="evidence" value="ECO:0007669"/>
    <property type="project" value="TreeGrafter"/>
</dbReference>
<dbReference type="SUPFAM" id="SSF57667">
    <property type="entry name" value="beta-beta-alpha zinc fingers"/>
    <property type="match status" value="1"/>
</dbReference>
<dbReference type="OrthoDB" id="6077919at2759"/>
<evidence type="ECO:0000313" key="14">
    <source>
        <dbReference type="Proteomes" id="UP000603453"/>
    </source>
</evidence>
<keyword evidence="5" id="KW-0862">Zinc</keyword>
<feature type="domain" description="C2H2-type" evidence="12">
    <location>
        <begin position="110"/>
        <end position="137"/>
    </location>
</feature>
<comment type="similarity">
    <text evidence="9">Belongs to the sal C2H2-type zinc-finger protein family.</text>
</comment>